<keyword evidence="20" id="KW-1185">Reference proteome</keyword>
<dbReference type="GO" id="GO:0009061">
    <property type="term" value="P:anaerobic respiration"/>
    <property type="evidence" value="ECO:0007669"/>
    <property type="project" value="InterPro"/>
</dbReference>
<dbReference type="OrthoDB" id="13290at2"/>
<sequence length="167" mass="18223">MRRAHRAGERVMMKRFGMALLAVAIAAGASSLTAQTVTSGLRGPAPLNDEGPAPPMLPNRNTSEREVRNYPEQPPVIPHTIDGYQIDLNGNKCLSCHARARIAESQAPMVSITHFMDRDGQFLASISPRRFFCTECHVPQNTATPPVSNDFTDIDTLLSRASPGGRR</sequence>
<keyword evidence="8 16" id="KW-0479">Metal-binding</keyword>
<evidence type="ECO:0000256" key="10">
    <source>
        <dbReference type="ARBA" id="ARBA00022764"/>
    </source>
</evidence>
<dbReference type="GO" id="GO:0042597">
    <property type="term" value="C:periplasmic space"/>
    <property type="evidence" value="ECO:0007669"/>
    <property type="project" value="UniProtKB-SubCell"/>
</dbReference>
<evidence type="ECO:0000256" key="11">
    <source>
        <dbReference type="ARBA" id="ARBA00022982"/>
    </source>
</evidence>
<name>A0A4Y9L3Z0_9BRAD</name>
<dbReference type="FunFam" id="1.10.1130.10:FF:000001">
    <property type="entry name" value="Periplasmic nitrate reductase, electron transfer subunit"/>
    <property type="match status" value="1"/>
</dbReference>
<evidence type="ECO:0000256" key="16">
    <source>
        <dbReference type="PIRSR" id="PIRSR006105-2"/>
    </source>
</evidence>
<evidence type="ECO:0000256" key="8">
    <source>
        <dbReference type="ARBA" id="ARBA00022723"/>
    </source>
</evidence>
<evidence type="ECO:0000256" key="1">
    <source>
        <dbReference type="ARBA" id="ARBA00002599"/>
    </source>
</evidence>
<keyword evidence="7 15" id="KW-0349">Heme</keyword>
<dbReference type="PANTHER" id="PTHR38604:SF1">
    <property type="entry name" value="PERIPLASMIC NITRATE REDUCTASE, ELECTRON TRANSFER SUBUNIT"/>
    <property type="match status" value="1"/>
</dbReference>
<evidence type="ECO:0000313" key="20">
    <source>
        <dbReference type="Proteomes" id="UP000297966"/>
    </source>
</evidence>
<evidence type="ECO:0000256" key="2">
    <source>
        <dbReference type="ARBA" id="ARBA00004418"/>
    </source>
</evidence>
<evidence type="ECO:0000256" key="4">
    <source>
        <dbReference type="ARBA" id="ARBA00011752"/>
    </source>
</evidence>
<dbReference type="Gene3D" id="1.10.1130.10">
    <property type="entry name" value="Flavocytochrome C3, Chain A"/>
    <property type="match status" value="1"/>
</dbReference>
<proteinExistence type="inferred from homology"/>
<dbReference type="Pfam" id="PF03892">
    <property type="entry name" value="NapB"/>
    <property type="match status" value="1"/>
</dbReference>
<feature type="chain" id="PRO_5021453782" description="Periplasmic nitrate reductase, electron transfer subunit" evidence="18">
    <location>
        <begin position="35"/>
        <end position="167"/>
    </location>
</feature>
<comment type="caution">
    <text evidence="19">The sequence shown here is derived from an EMBL/GenBank/DDBJ whole genome shotgun (WGS) entry which is preliminary data.</text>
</comment>
<gene>
    <name evidence="19" type="ORF">E4K65_44215</name>
</gene>
<feature type="signal peptide" evidence="18">
    <location>
        <begin position="1"/>
        <end position="34"/>
    </location>
</feature>
<reference evidence="19 20" key="1">
    <citation type="submission" date="2019-03" db="EMBL/GenBank/DDBJ databases">
        <title>Bradyrhizobium diversity isolated from nodules of Chamaecrista fasciculata.</title>
        <authorList>
            <person name="Klepa M.S."/>
            <person name="Urquiaga M.O."/>
            <person name="Hungria M."/>
            <person name="Delamuta J.R."/>
        </authorList>
    </citation>
    <scope>NUCLEOTIDE SEQUENCE [LARGE SCALE GENOMIC DNA]</scope>
    <source>
        <strain evidence="19 20">CNPSo 3448</strain>
    </source>
</reference>
<evidence type="ECO:0000256" key="9">
    <source>
        <dbReference type="ARBA" id="ARBA00022729"/>
    </source>
</evidence>
<comment type="PTM">
    <text evidence="15">Binds 2 heme C groups per subunit.</text>
</comment>
<keyword evidence="10 14" id="KW-0574">Periplasm</keyword>
<feature type="binding site" description="axial binding residue" evidence="16">
    <location>
        <position position="79"/>
    </location>
    <ligand>
        <name>heme c</name>
        <dbReference type="ChEBI" id="CHEBI:61717"/>
        <label>1</label>
    </ligand>
    <ligandPart>
        <name>Fe</name>
        <dbReference type="ChEBI" id="CHEBI:18248"/>
    </ligandPart>
</feature>
<dbReference type="SUPFAM" id="SSF48695">
    <property type="entry name" value="Multiheme cytochromes"/>
    <property type="match status" value="1"/>
</dbReference>
<dbReference type="InterPro" id="IPR005591">
    <property type="entry name" value="NapB"/>
</dbReference>
<protein>
    <recommendedName>
        <fullName evidence="5 14">Periplasmic nitrate reductase, electron transfer subunit</fullName>
    </recommendedName>
    <alternativeName>
        <fullName evidence="13 14">Diheme cytochrome c NapB</fullName>
    </alternativeName>
</protein>
<dbReference type="PIRSF" id="PIRSF006105">
    <property type="entry name" value="NapB"/>
    <property type="match status" value="1"/>
</dbReference>
<evidence type="ECO:0000256" key="15">
    <source>
        <dbReference type="PIRSR" id="PIRSR006105-1"/>
    </source>
</evidence>
<comment type="subcellular location">
    <subcellularLocation>
        <location evidence="2 14">Periplasm</location>
    </subcellularLocation>
</comment>
<evidence type="ECO:0000256" key="13">
    <source>
        <dbReference type="ARBA" id="ARBA00031832"/>
    </source>
</evidence>
<evidence type="ECO:0000256" key="3">
    <source>
        <dbReference type="ARBA" id="ARBA00007368"/>
    </source>
</evidence>
<keyword evidence="12 16" id="KW-0408">Iron</keyword>
<dbReference type="GO" id="GO:0046872">
    <property type="term" value="F:metal ion binding"/>
    <property type="evidence" value="ECO:0007669"/>
    <property type="project" value="UniProtKB-KW"/>
</dbReference>
<feature type="binding site" description="axial binding residue" evidence="16">
    <location>
        <position position="137"/>
    </location>
    <ligand>
        <name>heme c</name>
        <dbReference type="ChEBI" id="CHEBI:61717"/>
        <label>2</label>
    </ligand>
    <ligandPart>
        <name>Fe</name>
        <dbReference type="ChEBI" id="CHEBI:18248"/>
    </ligandPart>
</feature>
<comment type="function">
    <text evidence="1">Electron transfer subunit of the periplasmic nitrate reductase complex NapAB. Receives electrons from the membrane-anchored tetraheme c-type NapC protein and transfers these to NapA subunit, thus allowing electron flow between membrane and periplasm. Essential for periplasmic nitrate reduction with nitrate as the terminal electron acceptor.</text>
</comment>
<feature type="binding site" description="axial binding residue" evidence="16">
    <location>
        <position position="114"/>
    </location>
    <ligand>
        <name>heme c</name>
        <dbReference type="ChEBI" id="CHEBI:61717"/>
        <label>2</label>
    </ligand>
    <ligandPart>
        <name>Fe</name>
        <dbReference type="ChEBI" id="CHEBI:18248"/>
    </ligandPart>
</feature>
<evidence type="ECO:0000256" key="7">
    <source>
        <dbReference type="ARBA" id="ARBA00022617"/>
    </source>
</evidence>
<evidence type="ECO:0000256" key="18">
    <source>
        <dbReference type="SAM" id="SignalP"/>
    </source>
</evidence>
<feature type="binding site" description="covalent" evidence="15">
    <location>
        <position position="93"/>
    </location>
    <ligand>
        <name>heme c</name>
        <dbReference type="ChEBI" id="CHEBI:61717"/>
        <label>1</label>
    </ligand>
</feature>
<dbReference type="Proteomes" id="UP000297966">
    <property type="component" value="Unassembled WGS sequence"/>
</dbReference>
<keyword evidence="11 14" id="KW-0249">Electron transport</keyword>
<dbReference type="AlphaFoldDB" id="A0A4Y9L3Z0"/>
<evidence type="ECO:0000313" key="19">
    <source>
        <dbReference type="EMBL" id="TFV36974.1"/>
    </source>
</evidence>
<dbReference type="PANTHER" id="PTHR38604">
    <property type="entry name" value="PERIPLASMIC NITRATE REDUCTASE, ELECTRON TRANSFER SUBUNIT"/>
    <property type="match status" value="1"/>
</dbReference>
<comment type="similarity">
    <text evidence="3 14">Belongs to the NapB family.</text>
</comment>
<evidence type="ECO:0000256" key="14">
    <source>
        <dbReference type="PIRNR" id="PIRNR006105"/>
    </source>
</evidence>
<evidence type="ECO:0000256" key="5">
    <source>
        <dbReference type="ARBA" id="ARBA00013773"/>
    </source>
</evidence>
<feature type="binding site" description="covalent" evidence="15">
    <location>
        <position position="136"/>
    </location>
    <ligand>
        <name>heme c</name>
        <dbReference type="ChEBI" id="CHEBI:61717"/>
        <label>2</label>
    </ligand>
</feature>
<dbReference type="InterPro" id="IPR036280">
    <property type="entry name" value="Multihaem_cyt_sf"/>
</dbReference>
<dbReference type="EMBL" id="SPQT01000055">
    <property type="protein sequence ID" value="TFV36974.1"/>
    <property type="molecule type" value="Genomic_DNA"/>
</dbReference>
<feature type="binding site" description="covalent" evidence="15">
    <location>
        <position position="96"/>
    </location>
    <ligand>
        <name>heme c</name>
        <dbReference type="ChEBI" id="CHEBI:61717"/>
        <label>1</label>
    </ligand>
</feature>
<evidence type="ECO:0000256" key="6">
    <source>
        <dbReference type="ARBA" id="ARBA00022448"/>
    </source>
</evidence>
<evidence type="ECO:0000256" key="17">
    <source>
        <dbReference type="SAM" id="MobiDB-lite"/>
    </source>
</evidence>
<feature type="binding site" description="axial binding residue" evidence="16">
    <location>
        <position position="97"/>
    </location>
    <ligand>
        <name>heme c</name>
        <dbReference type="ChEBI" id="CHEBI:61717"/>
        <label>1</label>
    </ligand>
    <ligandPart>
        <name>Fe</name>
        <dbReference type="ChEBI" id="CHEBI:18248"/>
    </ligandPart>
</feature>
<feature type="binding site" description="covalent" evidence="15">
    <location>
        <position position="133"/>
    </location>
    <ligand>
        <name>heme c</name>
        <dbReference type="ChEBI" id="CHEBI:61717"/>
        <label>2</label>
    </ligand>
</feature>
<accession>A0A4Y9L3Z0</accession>
<keyword evidence="6 14" id="KW-0813">Transport</keyword>
<comment type="subunit">
    <text evidence="4 14">Component of the periplasmic nitrate reductase NapAB complex composed of NapA and NapB.</text>
</comment>
<organism evidence="19 20">
    <name type="scientific">Bradyrhizobium niftali</name>
    <dbReference type="NCBI Taxonomy" id="2560055"/>
    <lineage>
        <taxon>Bacteria</taxon>
        <taxon>Pseudomonadati</taxon>
        <taxon>Pseudomonadota</taxon>
        <taxon>Alphaproteobacteria</taxon>
        <taxon>Hyphomicrobiales</taxon>
        <taxon>Nitrobacteraceae</taxon>
        <taxon>Bradyrhizobium</taxon>
    </lineage>
</organism>
<feature type="region of interest" description="Disordered" evidence="17">
    <location>
        <begin position="40"/>
        <end position="65"/>
    </location>
</feature>
<keyword evidence="9 18" id="KW-0732">Signal</keyword>
<evidence type="ECO:0000256" key="12">
    <source>
        <dbReference type="ARBA" id="ARBA00023004"/>
    </source>
</evidence>